<feature type="compositionally biased region" description="Basic and acidic residues" evidence="1">
    <location>
        <begin position="37"/>
        <end position="61"/>
    </location>
</feature>
<evidence type="ECO:0000313" key="3">
    <source>
        <dbReference type="Proteomes" id="UP000187203"/>
    </source>
</evidence>
<evidence type="ECO:0000313" key="2">
    <source>
        <dbReference type="EMBL" id="OMO60283.1"/>
    </source>
</evidence>
<evidence type="ECO:0000256" key="1">
    <source>
        <dbReference type="SAM" id="MobiDB-lite"/>
    </source>
</evidence>
<sequence>MAQSLLEFQGFENFHEACQKRVQEHDEKVEESDAEVEGDKNQPRQVSDTKVEGDENQPRRE</sequence>
<comment type="caution">
    <text evidence="2">The sequence shown here is derived from an EMBL/GenBank/DDBJ whole genome shotgun (WGS) entry which is preliminary data.</text>
</comment>
<organism evidence="2 3">
    <name type="scientific">Corchorus olitorius</name>
    <dbReference type="NCBI Taxonomy" id="93759"/>
    <lineage>
        <taxon>Eukaryota</taxon>
        <taxon>Viridiplantae</taxon>
        <taxon>Streptophyta</taxon>
        <taxon>Embryophyta</taxon>
        <taxon>Tracheophyta</taxon>
        <taxon>Spermatophyta</taxon>
        <taxon>Magnoliopsida</taxon>
        <taxon>eudicotyledons</taxon>
        <taxon>Gunneridae</taxon>
        <taxon>Pentapetalae</taxon>
        <taxon>rosids</taxon>
        <taxon>malvids</taxon>
        <taxon>Malvales</taxon>
        <taxon>Malvaceae</taxon>
        <taxon>Grewioideae</taxon>
        <taxon>Apeibeae</taxon>
        <taxon>Corchorus</taxon>
    </lineage>
</organism>
<name>A0A1R3GQB0_9ROSI</name>
<dbReference type="AlphaFoldDB" id="A0A1R3GQB0"/>
<gene>
    <name evidence="2" type="ORF">COLO4_33875</name>
</gene>
<keyword evidence="3" id="KW-1185">Reference proteome</keyword>
<proteinExistence type="predicted"/>
<accession>A0A1R3GQB0</accession>
<dbReference type="Proteomes" id="UP000187203">
    <property type="component" value="Unassembled WGS sequence"/>
</dbReference>
<feature type="region of interest" description="Disordered" evidence="1">
    <location>
        <begin position="19"/>
        <end position="61"/>
    </location>
</feature>
<protein>
    <submittedName>
        <fullName evidence="2">Uncharacterized protein</fullName>
    </submittedName>
</protein>
<dbReference type="EMBL" id="AWUE01021922">
    <property type="protein sequence ID" value="OMO60283.1"/>
    <property type="molecule type" value="Genomic_DNA"/>
</dbReference>
<feature type="compositionally biased region" description="Basic and acidic residues" evidence="1">
    <location>
        <begin position="19"/>
        <end position="28"/>
    </location>
</feature>
<reference evidence="3" key="1">
    <citation type="submission" date="2013-09" db="EMBL/GenBank/DDBJ databases">
        <title>Corchorus olitorius genome sequencing.</title>
        <authorList>
            <person name="Alam M."/>
            <person name="Haque M.S."/>
            <person name="Islam M.S."/>
            <person name="Emdad E.M."/>
            <person name="Islam M.M."/>
            <person name="Ahmed B."/>
            <person name="Halim A."/>
            <person name="Hossen Q.M.M."/>
            <person name="Hossain M.Z."/>
            <person name="Ahmed R."/>
            <person name="Khan M.M."/>
            <person name="Islam R."/>
            <person name="Rashid M.M."/>
            <person name="Khan S.A."/>
            <person name="Rahman M.S."/>
            <person name="Alam M."/>
            <person name="Yahiya A.S."/>
            <person name="Khan M.S."/>
            <person name="Azam M.S."/>
            <person name="Haque T."/>
            <person name="Lashkar M.Z.H."/>
            <person name="Akhand A.I."/>
            <person name="Morshed G."/>
            <person name="Roy S."/>
            <person name="Uddin K.S."/>
            <person name="Rabeya T."/>
            <person name="Hossain A.S."/>
            <person name="Chowdhury A."/>
            <person name="Snigdha A.R."/>
            <person name="Mortoza M.S."/>
            <person name="Matin S.A."/>
            <person name="Hoque S.M.E."/>
            <person name="Islam M.K."/>
            <person name="Roy D.K."/>
            <person name="Haider R."/>
            <person name="Moosa M.M."/>
            <person name="Elias S.M."/>
            <person name="Hasan A.M."/>
            <person name="Jahan S."/>
            <person name="Shafiuddin M."/>
            <person name="Mahmood N."/>
            <person name="Shommy N.S."/>
        </authorList>
    </citation>
    <scope>NUCLEOTIDE SEQUENCE [LARGE SCALE GENOMIC DNA]</scope>
    <source>
        <strain evidence="3">cv. O-4</strain>
    </source>
</reference>